<evidence type="ECO:0000256" key="6">
    <source>
        <dbReference type="SAM" id="MobiDB-lite"/>
    </source>
</evidence>
<dbReference type="Pfam" id="PF03073">
    <property type="entry name" value="TspO_MBR"/>
    <property type="match status" value="1"/>
</dbReference>
<keyword evidence="9" id="KW-1185">Reference proteome</keyword>
<evidence type="ECO:0000313" key="8">
    <source>
        <dbReference type="EMBL" id="WOL03309.1"/>
    </source>
</evidence>
<evidence type="ECO:0000256" key="1">
    <source>
        <dbReference type="ARBA" id="ARBA00004141"/>
    </source>
</evidence>
<gene>
    <name evidence="8" type="ORF">Cni_G12029</name>
</gene>
<evidence type="ECO:0000256" key="2">
    <source>
        <dbReference type="ARBA" id="ARBA00007524"/>
    </source>
</evidence>
<organism evidence="8 9">
    <name type="scientific">Canna indica</name>
    <name type="common">Indian-shot</name>
    <dbReference type="NCBI Taxonomy" id="4628"/>
    <lineage>
        <taxon>Eukaryota</taxon>
        <taxon>Viridiplantae</taxon>
        <taxon>Streptophyta</taxon>
        <taxon>Embryophyta</taxon>
        <taxon>Tracheophyta</taxon>
        <taxon>Spermatophyta</taxon>
        <taxon>Magnoliopsida</taxon>
        <taxon>Liliopsida</taxon>
        <taxon>Zingiberales</taxon>
        <taxon>Cannaceae</taxon>
        <taxon>Canna</taxon>
    </lineage>
</organism>
<dbReference type="CDD" id="cd15904">
    <property type="entry name" value="TSPO_MBR"/>
    <property type="match status" value="1"/>
</dbReference>
<feature type="transmembrane region" description="Helical" evidence="7">
    <location>
        <begin position="85"/>
        <end position="106"/>
    </location>
</feature>
<comment type="similarity">
    <text evidence="2">Belongs to the TspO/BZRP family.</text>
</comment>
<dbReference type="GO" id="GO:0033013">
    <property type="term" value="P:tetrapyrrole metabolic process"/>
    <property type="evidence" value="ECO:0007669"/>
    <property type="project" value="UniProtKB-ARBA"/>
</dbReference>
<dbReference type="Gene3D" id="1.20.1260.100">
    <property type="entry name" value="TspO/MBR protein"/>
    <property type="match status" value="1"/>
</dbReference>
<evidence type="ECO:0008006" key="10">
    <source>
        <dbReference type="Google" id="ProtNLM"/>
    </source>
</evidence>
<feature type="region of interest" description="Disordered" evidence="6">
    <location>
        <begin position="1"/>
        <end position="39"/>
    </location>
</feature>
<evidence type="ECO:0000313" key="9">
    <source>
        <dbReference type="Proteomes" id="UP001327560"/>
    </source>
</evidence>
<feature type="transmembrane region" description="Helical" evidence="7">
    <location>
        <begin position="118"/>
        <end position="136"/>
    </location>
</feature>
<dbReference type="PANTHER" id="PTHR10057">
    <property type="entry name" value="PERIPHERAL-TYPE BENZODIAZEPINE RECEPTOR"/>
    <property type="match status" value="1"/>
</dbReference>
<sequence>MAMASPALKHRPPPKDEPADADAGDDAAATSSSKSRKDQKLAMAKRGLRSLAVAVAIPAAATVASISLAGATLSPAKPSWTPPVWAFHMGSLFMSSLLGLSAWLVWADGGFHGRSEALPLYLAELVMALAWAPLLFSAGFTRPAMAVCMAHFVVLFLLSQSFRHVNPIAADLIKPYLAWVSFLAVFNYKLL</sequence>
<reference evidence="8 9" key="1">
    <citation type="submission" date="2023-10" db="EMBL/GenBank/DDBJ databases">
        <title>Chromosome-scale genome assembly provides insights into flower coloration mechanisms of Canna indica.</title>
        <authorList>
            <person name="Li C."/>
        </authorList>
    </citation>
    <scope>NUCLEOTIDE SEQUENCE [LARGE SCALE GENOMIC DNA]</scope>
    <source>
        <tissue evidence="8">Flower</tissue>
    </source>
</reference>
<dbReference type="FunFam" id="1.20.1260.100:FF:000001">
    <property type="entry name" value="translocator protein 2"/>
    <property type="match status" value="1"/>
</dbReference>
<protein>
    <recommendedName>
        <fullName evidence="10">Translocator protein homolog</fullName>
    </recommendedName>
</protein>
<accession>A0AAQ3K7N8</accession>
<dbReference type="EMBL" id="CP136893">
    <property type="protein sequence ID" value="WOL03309.1"/>
    <property type="molecule type" value="Genomic_DNA"/>
</dbReference>
<keyword evidence="4 7" id="KW-1133">Transmembrane helix</keyword>
<dbReference type="PANTHER" id="PTHR10057:SF0">
    <property type="entry name" value="TRANSLOCATOR PROTEIN"/>
    <property type="match status" value="1"/>
</dbReference>
<keyword evidence="3 7" id="KW-0812">Transmembrane</keyword>
<proteinExistence type="inferred from homology"/>
<dbReference type="Proteomes" id="UP001327560">
    <property type="component" value="Chromosome 4"/>
</dbReference>
<evidence type="ECO:0000256" key="5">
    <source>
        <dbReference type="ARBA" id="ARBA00023136"/>
    </source>
</evidence>
<dbReference type="InterPro" id="IPR004307">
    <property type="entry name" value="TspO_MBR"/>
</dbReference>
<dbReference type="AlphaFoldDB" id="A0AAQ3K7N8"/>
<evidence type="ECO:0000256" key="4">
    <source>
        <dbReference type="ARBA" id="ARBA00022989"/>
    </source>
</evidence>
<evidence type="ECO:0000256" key="3">
    <source>
        <dbReference type="ARBA" id="ARBA00022692"/>
    </source>
</evidence>
<feature type="transmembrane region" description="Helical" evidence="7">
    <location>
        <begin position="51"/>
        <end position="73"/>
    </location>
</feature>
<evidence type="ECO:0000256" key="7">
    <source>
        <dbReference type="SAM" id="Phobius"/>
    </source>
</evidence>
<dbReference type="InterPro" id="IPR038330">
    <property type="entry name" value="TspO/MBR-related_sf"/>
</dbReference>
<keyword evidence="5 7" id="KW-0472">Membrane</keyword>
<dbReference type="GO" id="GO:0016020">
    <property type="term" value="C:membrane"/>
    <property type="evidence" value="ECO:0007669"/>
    <property type="project" value="UniProtKB-SubCell"/>
</dbReference>
<name>A0AAQ3K7N8_9LILI</name>
<comment type="subcellular location">
    <subcellularLocation>
        <location evidence="1">Membrane</location>
        <topology evidence="1">Multi-pass membrane protein</topology>
    </subcellularLocation>
</comment>